<name>A0A1I0EZP7_9FIRM</name>
<evidence type="ECO:0000256" key="9">
    <source>
        <dbReference type="ARBA" id="ARBA00022842"/>
    </source>
</evidence>
<evidence type="ECO:0000259" key="14">
    <source>
        <dbReference type="PROSITE" id="PS50972"/>
    </source>
</evidence>
<evidence type="ECO:0000256" key="2">
    <source>
        <dbReference type="ARBA" id="ARBA00001946"/>
    </source>
</evidence>
<dbReference type="GO" id="GO:0046656">
    <property type="term" value="P:folic acid biosynthetic process"/>
    <property type="evidence" value="ECO:0007669"/>
    <property type="project" value="UniProtKB-KW"/>
</dbReference>
<protein>
    <recommendedName>
        <fullName evidence="6 13">Dihydropteroate synthase</fullName>
        <shortName evidence="13">DHPS</shortName>
        <ecNumber evidence="5 13">2.5.1.15</ecNumber>
    </recommendedName>
    <alternativeName>
        <fullName evidence="11 13">Dihydropteroate pyrophosphorylase</fullName>
    </alternativeName>
</protein>
<comment type="similarity">
    <text evidence="4 13">Belongs to the DHPS family.</text>
</comment>
<evidence type="ECO:0000256" key="12">
    <source>
        <dbReference type="ARBA" id="ARBA00053449"/>
    </source>
</evidence>
<evidence type="ECO:0000256" key="5">
    <source>
        <dbReference type="ARBA" id="ARBA00012458"/>
    </source>
</evidence>
<dbReference type="SUPFAM" id="SSF51717">
    <property type="entry name" value="Dihydropteroate synthetase-like"/>
    <property type="match status" value="1"/>
</dbReference>
<dbReference type="PANTHER" id="PTHR20941">
    <property type="entry name" value="FOLATE SYNTHESIS PROTEINS"/>
    <property type="match status" value="1"/>
</dbReference>
<dbReference type="PROSITE" id="PS00793">
    <property type="entry name" value="DHPS_2"/>
    <property type="match status" value="1"/>
</dbReference>
<evidence type="ECO:0000256" key="1">
    <source>
        <dbReference type="ARBA" id="ARBA00000012"/>
    </source>
</evidence>
<dbReference type="GO" id="GO:0004156">
    <property type="term" value="F:dihydropteroate synthase activity"/>
    <property type="evidence" value="ECO:0007669"/>
    <property type="project" value="UniProtKB-EC"/>
</dbReference>
<evidence type="ECO:0000313" key="16">
    <source>
        <dbReference type="Proteomes" id="UP000199800"/>
    </source>
</evidence>
<comment type="catalytic activity">
    <reaction evidence="1">
        <text>(7,8-dihydropterin-6-yl)methyl diphosphate + 4-aminobenzoate = 7,8-dihydropteroate + diphosphate</text>
        <dbReference type="Rhea" id="RHEA:19949"/>
        <dbReference type="ChEBI" id="CHEBI:17836"/>
        <dbReference type="ChEBI" id="CHEBI:17839"/>
        <dbReference type="ChEBI" id="CHEBI:33019"/>
        <dbReference type="ChEBI" id="CHEBI:72950"/>
        <dbReference type="EC" id="2.5.1.15"/>
    </reaction>
</comment>
<dbReference type="NCBIfam" id="TIGR01496">
    <property type="entry name" value="DHPS"/>
    <property type="match status" value="1"/>
</dbReference>
<dbReference type="InterPro" id="IPR011005">
    <property type="entry name" value="Dihydropteroate_synth-like_sf"/>
</dbReference>
<proteinExistence type="inferred from homology"/>
<dbReference type="PROSITE" id="PS50972">
    <property type="entry name" value="PTERIN_BINDING"/>
    <property type="match status" value="1"/>
</dbReference>
<feature type="domain" description="Pterin-binding" evidence="14">
    <location>
        <begin position="17"/>
        <end position="263"/>
    </location>
</feature>
<reference evidence="15 16" key="1">
    <citation type="submission" date="2016-10" db="EMBL/GenBank/DDBJ databases">
        <authorList>
            <person name="de Groot N.N."/>
        </authorList>
    </citation>
    <scope>NUCLEOTIDE SEQUENCE [LARGE SCALE GENOMIC DNA]</scope>
    <source>
        <strain evidence="15 16">DSM 1801</strain>
    </source>
</reference>
<comment type="cofactor">
    <cofactor evidence="2 13">
        <name>Mg(2+)</name>
        <dbReference type="ChEBI" id="CHEBI:18420"/>
    </cofactor>
</comment>
<dbReference type="Gene3D" id="3.20.20.20">
    <property type="entry name" value="Dihydropteroate synthase-like"/>
    <property type="match status" value="1"/>
</dbReference>
<dbReference type="FunFam" id="3.20.20.20:FF:000006">
    <property type="entry name" value="Dihydropteroate synthase"/>
    <property type="match status" value="1"/>
</dbReference>
<dbReference type="GO" id="GO:0005829">
    <property type="term" value="C:cytosol"/>
    <property type="evidence" value="ECO:0007669"/>
    <property type="project" value="TreeGrafter"/>
</dbReference>
<dbReference type="PROSITE" id="PS00792">
    <property type="entry name" value="DHPS_1"/>
    <property type="match status" value="1"/>
</dbReference>
<dbReference type="CDD" id="cd00739">
    <property type="entry name" value="DHPS"/>
    <property type="match status" value="1"/>
</dbReference>
<comment type="pathway">
    <text evidence="3 13">Cofactor biosynthesis; tetrahydrofolate biosynthesis; 7,8-dihydrofolate from 2-amino-4-hydroxy-6-hydroxymethyl-7,8-dihydropteridine diphosphate and 4-aminobenzoate: step 1/2.</text>
</comment>
<keyword evidence="10 13" id="KW-0289">Folate biosynthesis</keyword>
<evidence type="ECO:0000256" key="3">
    <source>
        <dbReference type="ARBA" id="ARBA00004763"/>
    </source>
</evidence>
<dbReference type="InterPro" id="IPR045031">
    <property type="entry name" value="DHP_synth-like"/>
</dbReference>
<evidence type="ECO:0000256" key="8">
    <source>
        <dbReference type="ARBA" id="ARBA00022723"/>
    </source>
</evidence>
<evidence type="ECO:0000256" key="13">
    <source>
        <dbReference type="RuleBase" id="RU361205"/>
    </source>
</evidence>
<sequence length="273" mass="30508">MMEEMIIGKERFSLKHTHVMGILNVTPDSFSDGGSWNQKDKALQHVEEMIQDGAAIVDVGGESTRPNYTKIADEEEIERVVPVIEAIKRNFDIPVSVDTYKSKVAREACKAGADLVNDIWGLKYDDEMAEIVKRYEKPVCIMHNRNNQDYASFVDEWIQDLKESIQIAKQAGIGDDKIILDPGVGFAKAYEMNLLAMKHLEKLLLLDYPVLLGTSRKSVIGLALNLPVTEREEGTLATTVMAVMKGCQFVRVHDVKANVRAIKMTEAILQAGE</sequence>
<dbReference type="InterPro" id="IPR006390">
    <property type="entry name" value="DHP_synth_dom"/>
</dbReference>
<dbReference type="UniPathway" id="UPA00077">
    <property type="reaction ID" value="UER00156"/>
</dbReference>
<dbReference type="Proteomes" id="UP000199800">
    <property type="component" value="Unassembled WGS sequence"/>
</dbReference>
<evidence type="ECO:0000256" key="6">
    <source>
        <dbReference type="ARBA" id="ARBA00016919"/>
    </source>
</evidence>
<keyword evidence="16" id="KW-1185">Reference proteome</keyword>
<evidence type="ECO:0000313" key="15">
    <source>
        <dbReference type="EMBL" id="SET50605.1"/>
    </source>
</evidence>
<evidence type="ECO:0000256" key="10">
    <source>
        <dbReference type="ARBA" id="ARBA00022909"/>
    </source>
</evidence>
<dbReference type="STRING" id="29364.SAMN04487772_12630"/>
<dbReference type="Pfam" id="PF00809">
    <property type="entry name" value="Pterin_bind"/>
    <property type="match status" value="1"/>
</dbReference>
<dbReference type="GO" id="GO:0046872">
    <property type="term" value="F:metal ion binding"/>
    <property type="evidence" value="ECO:0007669"/>
    <property type="project" value="UniProtKB-KW"/>
</dbReference>
<comment type="function">
    <text evidence="12 13">Catalyzes the condensation of para-aminobenzoate (pABA) with 6-hydroxymethyl-7,8-dihydropterin diphosphate (DHPt-PP) to form 7,8-dihydropteroate (H2Pte), the immediate precursor of folate derivatives.</text>
</comment>
<evidence type="ECO:0000256" key="7">
    <source>
        <dbReference type="ARBA" id="ARBA00022679"/>
    </source>
</evidence>
<evidence type="ECO:0000256" key="4">
    <source>
        <dbReference type="ARBA" id="ARBA00009503"/>
    </source>
</evidence>
<dbReference type="AlphaFoldDB" id="A0A1I0EZP7"/>
<dbReference type="EMBL" id="FOHN01000026">
    <property type="protein sequence ID" value="SET50605.1"/>
    <property type="molecule type" value="Genomic_DNA"/>
</dbReference>
<keyword evidence="7 13" id="KW-0808">Transferase</keyword>
<dbReference type="GO" id="GO:0046654">
    <property type="term" value="P:tetrahydrofolate biosynthetic process"/>
    <property type="evidence" value="ECO:0007669"/>
    <property type="project" value="UniProtKB-UniPathway"/>
</dbReference>
<dbReference type="PANTHER" id="PTHR20941:SF1">
    <property type="entry name" value="FOLIC ACID SYNTHESIS PROTEIN FOL1"/>
    <property type="match status" value="1"/>
</dbReference>
<dbReference type="EC" id="2.5.1.15" evidence="5 13"/>
<evidence type="ECO:0000256" key="11">
    <source>
        <dbReference type="ARBA" id="ARBA00030193"/>
    </source>
</evidence>
<accession>A0A1I0EZP7</accession>
<keyword evidence="9 13" id="KW-0460">Magnesium</keyword>
<keyword evidence="8 13" id="KW-0479">Metal-binding</keyword>
<gene>
    <name evidence="15" type="ORF">SAMN04487772_12630</name>
</gene>
<dbReference type="InterPro" id="IPR000489">
    <property type="entry name" value="Pterin-binding_dom"/>
</dbReference>
<organism evidence="15 16">
    <name type="scientific">[Clostridium] polysaccharolyticum</name>
    <dbReference type="NCBI Taxonomy" id="29364"/>
    <lineage>
        <taxon>Bacteria</taxon>
        <taxon>Bacillati</taxon>
        <taxon>Bacillota</taxon>
        <taxon>Clostridia</taxon>
        <taxon>Lachnospirales</taxon>
        <taxon>Lachnospiraceae</taxon>
    </lineage>
</organism>